<dbReference type="Proteomes" id="UP001591681">
    <property type="component" value="Unassembled WGS sequence"/>
</dbReference>
<accession>A0ABD1KPI5</accession>
<reference evidence="2 3" key="1">
    <citation type="submission" date="2024-09" db="EMBL/GenBank/DDBJ databases">
        <title>A chromosome-level genome assembly of Gray's grenadier anchovy, Coilia grayii.</title>
        <authorList>
            <person name="Fu Z."/>
        </authorList>
    </citation>
    <scope>NUCLEOTIDE SEQUENCE [LARGE SCALE GENOMIC DNA]</scope>
    <source>
        <strain evidence="2">G4</strain>
        <tissue evidence="2">Muscle</tissue>
    </source>
</reference>
<keyword evidence="3" id="KW-1185">Reference proteome</keyword>
<feature type="compositionally biased region" description="Polar residues" evidence="1">
    <location>
        <begin position="256"/>
        <end position="274"/>
    </location>
</feature>
<feature type="compositionally biased region" description="Basic residues" evidence="1">
    <location>
        <begin position="752"/>
        <end position="762"/>
    </location>
</feature>
<feature type="region of interest" description="Disordered" evidence="1">
    <location>
        <begin position="256"/>
        <end position="279"/>
    </location>
</feature>
<sequence>MATHVHHGSGETGSDLEKEECHITPEHSGLPESPQGHSLLLRPESLSADDQACPILTSRSAKGCKTDLCVQAQSSPGPLEKGGKIPGYGKFAAFLQEEENDEDIFDEEENDPYASEEEVEGSGIGQLESSSYSENSPLVHNRKGSFPIEDEDLPARMYAKHKGEAKTLMGEDAHIPIKREMEADYSAQRHAERRVVFSSDEMQQRSGSDYDRKEEARISLEAQTHAHTPGVHHRDQEVESISDERKVQDEKAHFFTQQQESTSAFTQEQEQTHTSKNHKKATETTFLTVNAPGLSCEMKEGSPVLVQHKETALTETIQQGELLLHRLHMVQQRQQSQEESEEFPVMANQQAALMGNTQAREWGNSLACPDVEDYFGEGKDRDDDVDDDDYDDDDDDDDKTAGLSHGQPPPQASGEQAGASVDVQLSDGDDQSDSGVSADLSPCCLQEPQASAAVSPCTATARQLPPGDLAQATHHQSTESEESSQPKNNGGGPKAGKTEQISIDPPEGPCYSAEEGEAQGDEGQGSAGKRTGEGRRLKVNREEELARLGRVLGEYSAGCVRKFKERRMLFEAFQQVKPAETKAPLLRPKKKGLPTSISDFYLSSVSTSQAPNDLVCPSVSVMERARSLEQLSQAQEPGVAWNRDRESGNRARPDAKDRIVKARDITLVNCRRPLSLSYSSESLYDFKGHEEKEERVCQSEEEEEEEEGGPMLHRENPFFRLRPALALRPDVARDIQDTQERERELRRLRKGLHGGCGHRRHSHDSGAVMTRQADSGSMAEGDAILLRQL</sequence>
<feature type="region of interest" description="Disordered" evidence="1">
    <location>
        <begin position="752"/>
        <end position="781"/>
    </location>
</feature>
<comment type="caution">
    <text evidence="2">The sequence shown here is derived from an EMBL/GenBank/DDBJ whole genome shotgun (WGS) entry which is preliminary data.</text>
</comment>
<dbReference type="AlphaFoldDB" id="A0ABD1KPI5"/>
<name>A0ABD1KPI5_9TELE</name>
<feature type="compositionally biased region" description="Basic and acidic residues" evidence="1">
    <location>
        <begin position="530"/>
        <end position="540"/>
    </location>
</feature>
<feature type="compositionally biased region" description="Acidic residues" evidence="1">
    <location>
        <begin position="100"/>
        <end position="120"/>
    </location>
</feature>
<gene>
    <name evidence="2" type="ORF">ACEWY4_002838</name>
</gene>
<organism evidence="2 3">
    <name type="scientific">Coilia grayii</name>
    <name type="common">Gray's grenadier anchovy</name>
    <dbReference type="NCBI Taxonomy" id="363190"/>
    <lineage>
        <taxon>Eukaryota</taxon>
        <taxon>Metazoa</taxon>
        <taxon>Chordata</taxon>
        <taxon>Craniata</taxon>
        <taxon>Vertebrata</taxon>
        <taxon>Euteleostomi</taxon>
        <taxon>Actinopterygii</taxon>
        <taxon>Neopterygii</taxon>
        <taxon>Teleostei</taxon>
        <taxon>Clupei</taxon>
        <taxon>Clupeiformes</taxon>
        <taxon>Clupeoidei</taxon>
        <taxon>Engraulidae</taxon>
        <taxon>Coilinae</taxon>
        <taxon>Coilia</taxon>
    </lineage>
</organism>
<dbReference type="EMBL" id="JBHFQA010000003">
    <property type="protein sequence ID" value="KAL2101077.1"/>
    <property type="molecule type" value="Genomic_DNA"/>
</dbReference>
<feature type="compositionally biased region" description="Polar residues" evidence="1">
    <location>
        <begin position="127"/>
        <end position="138"/>
    </location>
</feature>
<evidence type="ECO:0000313" key="3">
    <source>
        <dbReference type="Proteomes" id="UP001591681"/>
    </source>
</evidence>
<feature type="compositionally biased region" description="Acidic residues" evidence="1">
    <location>
        <begin position="383"/>
        <end position="398"/>
    </location>
</feature>
<feature type="compositionally biased region" description="Basic and acidic residues" evidence="1">
    <location>
        <begin position="15"/>
        <end position="25"/>
    </location>
</feature>
<evidence type="ECO:0000313" key="2">
    <source>
        <dbReference type="EMBL" id="KAL2101077.1"/>
    </source>
</evidence>
<feature type="compositionally biased region" description="Basic and acidic residues" evidence="1">
    <location>
        <begin position="642"/>
        <end position="654"/>
    </location>
</feature>
<feature type="region of interest" description="Disordered" evidence="1">
    <location>
        <begin position="633"/>
        <end position="654"/>
    </location>
</feature>
<feature type="region of interest" description="Disordered" evidence="1">
    <location>
        <begin position="1"/>
        <end position="45"/>
    </location>
</feature>
<protein>
    <submittedName>
        <fullName evidence="2">Uncharacterized protein</fullName>
    </submittedName>
</protein>
<evidence type="ECO:0000256" key="1">
    <source>
        <dbReference type="SAM" id="MobiDB-lite"/>
    </source>
</evidence>
<feature type="region of interest" description="Disordered" evidence="1">
    <location>
        <begin position="363"/>
        <end position="540"/>
    </location>
</feature>
<feature type="region of interest" description="Disordered" evidence="1">
    <location>
        <begin position="100"/>
        <end position="148"/>
    </location>
</feature>
<proteinExistence type="predicted"/>